<dbReference type="CDD" id="cd07812">
    <property type="entry name" value="SRPBCC"/>
    <property type="match status" value="1"/>
</dbReference>
<sequence length="154" mass="16870">MPFDAPTLVAETDIAAPPAVVWSMISDLPRMASWSPQVVKTLIPGGSTRAGARMVNLNRNGWKFWPTFSRVTVFEPEQQVAFRVADNWLHWSFELTPTADGGTHVRHSRTAPDGLSPVSAYSQKLAMGGTEKFDGVVEAGMRETLTRLKAEAEA</sequence>
<proteinExistence type="predicted"/>
<gene>
    <name evidence="1" type="ORF">Q5722_07415</name>
</gene>
<dbReference type="Pfam" id="PF10604">
    <property type="entry name" value="Polyketide_cyc2"/>
    <property type="match status" value="1"/>
</dbReference>
<dbReference type="Proteomes" id="UP001233314">
    <property type="component" value="Unassembled WGS sequence"/>
</dbReference>
<comment type="caution">
    <text evidence="1">The sequence shown here is derived from an EMBL/GenBank/DDBJ whole genome shotgun (WGS) entry which is preliminary data.</text>
</comment>
<dbReference type="InterPro" id="IPR023393">
    <property type="entry name" value="START-like_dom_sf"/>
</dbReference>
<evidence type="ECO:0000313" key="2">
    <source>
        <dbReference type="Proteomes" id="UP001233314"/>
    </source>
</evidence>
<evidence type="ECO:0000313" key="1">
    <source>
        <dbReference type="EMBL" id="MDO7868196.1"/>
    </source>
</evidence>
<dbReference type="RefSeq" id="WP_305027572.1">
    <property type="nucleotide sequence ID" value="NZ_JAUQTA010000001.1"/>
</dbReference>
<name>A0ABT9B020_9ACTN</name>
<keyword evidence="2" id="KW-1185">Reference proteome</keyword>
<dbReference type="Gene3D" id="3.30.530.20">
    <property type="match status" value="1"/>
</dbReference>
<accession>A0ABT9B020</accession>
<protein>
    <submittedName>
        <fullName evidence="1">SRPBCC family protein</fullName>
    </submittedName>
</protein>
<dbReference type="EMBL" id="JAUQTA010000001">
    <property type="protein sequence ID" value="MDO7868196.1"/>
    <property type="molecule type" value="Genomic_DNA"/>
</dbReference>
<dbReference type="InterPro" id="IPR019587">
    <property type="entry name" value="Polyketide_cyclase/dehydratase"/>
</dbReference>
<reference evidence="1 2" key="1">
    <citation type="submission" date="2023-07" db="EMBL/GenBank/DDBJ databases">
        <title>Nocardioides sp. nov WY-20 isolated from soil.</title>
        <authorList>
            <person name="Liu B."/>
            <person name="Wan Y."/>
        </authorList>
    </citation>
    <scope>NUCLEOTIDE SEQUENCE [LARGE SCALE GENOMIC DNA]</scope>
    <source>
        <strain evidence="1 2">WY-20</strain>
    </source>
</reference>
<organism evidence="1 2">
    <name type="scientific">Nocardioides jiangxiensis</name>
    <dbReference type="NCBI Taxonomy" id="3064524"/>
    <lineage>
        <taxon>Bacteria</taxon>
        <taxon>Bacillati</taxon>
        <taxon>Actinomycetota</taxon>
        <taxon>Actinomycetes</taxon>
        <taxon>Propionibacteriales</taxon>
        <taxon>Nocardioidaceae</taxon>
        <taxon>Nocardioides</taxon>
    </lineage>
</organism>
<dbReference type="SUPFAM" id="SSF55961">
    <property type="entry name" value="Bet v1-like"/>
    <property type="match status" value="1"/>
</dbReference>